<dbReference type="InterPro" id="IPR036938">
    <property type="entry name" value="PAP2/HPO_sf"/>
</dbReference>
<dbReference type="Proteomes" id="UP000054742">
    <property type="component" value="Unassembled WGS sequence"/>
</dbReference>
<feature type="transmembrane region" description="Helical" evidence="1">
    <location>
        <begin position="33"/>
        <end position="55"/>
    </location>
</feature>
<evidence type="ECO:0000256" key="1">
    <source>
        <dbReference type="SAM" id="Phobius"/>
    </source>
</evidence>
<feature type="transmembrane region" description="Helical" evidence="1">
    <location>
        <begin position="67"/>
        <end position="87"/>
    </location>
</feature>
<dbReference type="STRING" id="29422.Lbru_3051"/>
<evidence type="ECO:0000313" key="3">
    <source>
        <dbReference type="Proteomes" id="UP000054742"/>
    </source>
</evidence>
<dbReference type="PATRIC" id="fig|29422.6.peg.3227"/>
<dbReference type="Gene3D" id="1.20.144.10">
    <property type="entry name" value="Phosphatidic acid phosphatase type 2/haloperoxidase"/>
    <property type="match status" value="1"/>
</dbReference>
<protein>
    <submittedName>
        <fullName evidence="2">PAP2 superfamily protein</fullName>
    </submittedName>
</protein>
<accession>A0A0W0S0I6</accession>
<feature type="transmembrane region" description="Helical" evidence="1">
    <location>
        <begin position="145"/>
        <end position="164"/>
    </location>
</feature>
<gene>
    <name evidence="2" type="ORF">Lbru_3051</name>
</gene>
<dbReference type="SUPFAM" id="SSF48317">
    <property type="entry name" value="Acid phosphatase/Vanadium-dependent haloperoxidase"/>
    <property type="match status" value="1"/>
</dbReference>
<evidence type="ECO:0000313" key="2">
    <source>
        <dbReference type="EMBL" id="KTC76944.1"/>
    </source>
</evidence>
<keyword evidence="1" id="KW-1133">Transmembrane helix</keyword>
<feature type="transmembrane region" description="Helical" evidence="1">
    <location>
        <begin position="170"/>
        <end position="188"/>
    </location>
</feature>
<feature type="transmembrane region" description="Helical" evidence="1">
    <location>
        <begin position="94"/>
        <end position="114"/>
    </location>
</feature>
<keyword evidence="1" id="KW-0472">Membrane</keyword>
<keyword evidence="1" id="KW-0812">Transmembrane</keyword>
<comment type="caution">
    <text evidence="2">The sequence shown here is derived from an EMBL/GenBank/DDBJ whole genome shotgun (WGS) entry which is preliminary data.</text>
</comment>
<sequence length="199" mass="22603">MLDNLGSFFLLFGNGAVIIPIIALGFICLDRKLFYQTACLLAFSMIMNVALKISFQVPLPAALGKGWYAFPSGHMQMATVFYGWLAYKIGIPWFRGVVVILLLGISFSLIHFNYHNVYDIAGALFFALWIMVLYQFLLSRWPRNFPFILLIMAICLLCYIDLIYGKIPLHAWLAFGVLLTLVVAKMVYSKKKNNEAINQ</sequence>
<feature type="transmembrane region" description="Helical" evidence="1">
    <location>
        <begin position="120"/>
        <end position="138"/>
    </location>
</feature>
<reference evidence="2 3" key="1">
    <citation type="submission" date="2015-11" db="EMBL/GenBank/DDBJ databases">
        <title>Genomic analysis of 38 Legionella species identifies large and diverse effector repertoires.</title>
        <authorList>
            <person name="Burstein D."/>
            <person name="Amaro F."/>
            <person name="Zusman T."/>
            <person name="Lifshitz Z."/>
            <person name="Cohen O."/>
            <person name="Gilbert J.A."/>
            <person name="Pupko T."/>
            <person name="Shuman H.A."/>
            <person name="Segal G."/>
        </authorList>
    </citation>
    <scope>NUCLEOTIDE SEQUENCE [LARGE SCALE GENOMIC DNA]</scope>
    <source>
        <strain evidence="2 3">ATCC 43878</strain>
    </source>
</reference>
<keyword evidence="3" id="KW-1185">Reference proteome</keyword>
<name>A0A0W0S0I6_9GAMM</name>
<organism evidence="2 3">
    <name type="scientific">Legionella brunensis</name>
    <dbReference type="NCBI Taxonomy" id="29422"/>
    <lineage>
        <taxon>Bacteria</taxon>
        <taxon>Pseudomonadati</taxon>
        <taxon>Pseudomonadota</taxon>
        <taxon>Gammaproteobacteria</taxon>
        <taxon>Legionellales</taxon>
        <taxon>Legionellaceae</taxon>
        <taxon>Legionella</taxon>
    </lineage>
</organism>
<feature type="transmembrane region" description="Helical" evidence="1">
    <location>
        <begin position="6"/>
        <end position="26"/>
    </location>
</feature>
<dbReference type="AlphaFoldDB" id="A0A0W0S0I6"/>
<dbReference type="EMBL" id="LNXV01000036">
    <property type="protein sequence ID" value="KTC76944.1"/>
    <property type="molecule type" value="Genomic_DNA"/>
</dbReference>
<proteinExistence type="predicted"/>